<accession>A0ABV2BCF0</accession>
<evidence type="ECO:0008006" key="3">
    <source>
        <dbReference type="Google" id="ProtNLM"/>
    </source>
</evidence>
<dbReference type="EMBL" id="JBETVU010000013">
    <property type="protein sequence ID" value="MES5150909.1"/>
    <property type="molecule type" value="Genomic_DNA"/>
</dbReference>
<proteinExistence type="predicted"/>
<sequence length="360" mass="41204">MADDNFEALQALMKNKQQSSDKKSQPFFLDAAEKIPFELQGFVADYKRKINHDLTPDNLLWAIGEEVSDFEIRKGVVMPVLKMRLEDNQAPVYVFASQAGSNYRHLDNFLDQRVKIAITNFLDCNTQDSEGNEEYIAIGSIQQAEFVINGVLYQEFLQDPEGVKNKDRIGTITQVIDTPDFRFIAFDYHGVQLGMLAKNFYYQTFTHPLSEVAYIGMRFSFRITDIIRAKYEDQDGVKQDIERGMAVPKGLMYQIMTTRLPFLESPDDLVKSRYERGADFKANIVHYHYIRGIIVEIAPGWQVKGIISPNSKIQPSVADAEAHTPVIVRLDQINLKTRTGRAFIIRFPKGVKRVPDPHNQ</sequence>
<keyword evidence="2" id="KW-1185">Reference proteome</keyword>
<reference evidence="1" key="1">
    <citation type="submission" date="2024-06" db="EMBL/GenBank/DDBJ databases">
        <title>Vaginal Lactobacillus fatty acid response mechanisms reveal a metabolite-targeted strategy for bacterial vaginosis treatment.</title>
        <authorList>
            <person name="Zhu M."/>
            <person name="Blainey P.C."/>
            <person name="Bloom S.M."/>
            <person name="Kwon D.S."/>
        </authorList>
    </citation>
    <scope>NUCLEOTIDE SEQUENCE</scope>
    <source>
        <strain evidence="1">194_F1_1</strain>
    </source>
</reference>
<dbReference type="RefSeq" id="WP_133476412.1">
    <property type="nucleotide sequence ID" value="NZ_JBETVU010000013.1"/>
</dbReference>
<protein>
    <recommendedName>
        <fullName evidence="3">S1 motif domain-containing protein</fullName>
    </recommendedName>
</protein>
<evidence type="ECO:0000313" key="2">
    <source>
        <dbReference type="Proteomes" id="UP001434419"/>
    </source>
</evidence>
<gene>
    <name evidence="1" type="ORF">ABVC42_13825</name>
</gene>
<comment type="caution">
    <text evidence="1">The sequence shown here is derived from an EMBL/GenBank/DDBJ whole genome shotgun (WGS) entry which is preliminary data.</text>
</comment>
<evidence type="ECO:0000313" key="1">
    <source>
        <dbReference type="EMBL" id="MES5150909.1"/>
    </source>
</evidence>
<organism evidence="1 2">
    <name type="scientific">Lactobacillus crispatus</name>
    <dbReference type="NCBI Taxonomy" id="47770"/>
    <lineage>
        <taxon>Bacteria</taxon>
        <taxon>Bacillati</taxon>
        <taxon>Bacillota</taxon>
        <taxon>Bacilli</taxon>
        <taxon>Lactobacillales</taxon>
        <taxon>Lactobacillaceae</taxon>
        <taxon>Lactobacillus</taxon>
    </lineage>
</organism>
<dbReference type="Proteomes" id="UP001434419">
    <property type="component" value="Unassembled WGS sequence"/>
</dbReference>
<name>A0ABV2BCF0_9LACO</name>